<proteinExistence type="predicted"/>
<keyword evidence="2" id="KW-1185">Reference proteome</keyword>
<evidence type="ECO:0000313" key="2">
    <source>
        <dbReference type="Proteomes" id="UP000068164"/>
    </source>
</evidence>
<name>A0A109JGV0_9HYPH</name>
<dbReference type="EMBL" id="LNCD01000096">
    <property type="protein sequence ID" value="KWV48686.1"/>
    <property type="molecule type" value="Genomic_DNA"/>
</dbReference>
<gene>
    <name evidence="1" type="ORF">AS026_11980</name>
</gene>
<dbReference type="Proteomes" id="UP000068164">
    <property type="component" value="Unassembled WGS sequence"/>
</dbReference>
<protein>
    <submittedName>
        <fullName evidence="1">Uncharacterized protein</fullName>
    </submittedName>
</protein>
<sequence>MKTERKKRGAVDPASPSGHFVEAPAAALFPLLARREFPKSRPAAGAMLISPIFFIFAGSRRARFTSRWRDQKYRVCA</sequence>
<dbReference type="AlphaFoldDB" id="A0A109JGV0"/>
<comment type="caution">
    <text evidence="1">The sequence shown here is derived from an EMBL/GenBank/DDBJ whole genome shotgun (WGS) entry which is preliminary data.</text>
</comment>
<accession>A0A109JGV0</accession>
<evidence type="ECO:0000313" key="1">
    <source>
        <dbReference type="EMBL" id="KWV48686.1"/>
    </source>
</evidence>
<organism evidence="1 2">
    <name type="scientific">Rhizobium altiplani</name>
    <dbReference type="NCBI Taxonomy" id="1864509"/>
    <lineage>
        <taxon>Bacteria</taxon>
        <taxon>Pseudomonadati</taxon>
        <taxon>Pseudomonadota</taxon>
        <taxon>Alphaproteobacteria</taxon>
        <taxon>Hyphomicrobiales</taxon>
        <taxon>Rhizobiaceae</taxon>
        <taxon>Rhizobium/Agrobacterium group</taxon>
        <taxon>Rhizobium</taxon>
    </lineage>
</organism>
<reference evidence="1 2" key="1">
    <citation type="submission" date="2015-11" db="EMBL/GenBank/DDBJ databases">
        <title>Draft Genome Sequence of the Strain BR 10423 (Rhizobium sp.) isolated from nodules of Mimosa pudica.</title>
        <authorList>
            <person name="Barauna A.C."/>
            <person name="Zilli J.E."/>
            <person name="Simoes-Araujo J.L."/>
            <person name="Reis V.M."/>
            <person name="James E.K."/>
            <person name="Reis F.B.Jr."/>
            <person name="Rouws L.F."/>
            <person name="Passos S.R."/>
            <person name="Gois S.R."/>
        </authorList>
    </citation>
    <scope>NUCLEOTIDE SEQUENCE [LARGE SCALE GENOMIC DNA]</scope>
    <source>
        <strain evidence="1 2">BR10423</strain>
    </source>
</reference>